<reference evidence="1" key="1">
    <citation type="submission" date="2014-09" db="EMBL/GenBank/DDBJ databases">
        <authorList>
            <person name="Magalhaes I.L.F."/>
            <person name="Oliveira U."/>
            <person name="Santos F.R."/>
            <person name="Vidigal T.H.D.A."/>
            <person name="Brescovit A.D."/>
            <person name="Santos A.J."/>
        </authorList>
    </citation>
    <scope>NUCLEOTIDE SEQUENCE</scope>
    <source>
        <tissue evidence="1">Shoot tissue taken approximately 20 cm above the soil surface</tissue>
    </source>
</reference>
<sequence length="39" mass="4457">MELNYLQLLPITVEYHELCALLSMMQLDGRTVSKLVSGF</sequence>
<evidence type="ECO:0000313" key="1">
    <source>
        <dbReference type="EMBL" id="JAD69819.1"/>
    </source>
</evidence>
<reference evidence="1" key="2">
    <citation type="journal article" date="2015" name="Data Brief">
        <title>Shoot transcriptome of the giant reed, Arundo donax.</title>
        <authorList>
            <person name="Barrero R.A."/>
            <person name="Guerrero F.D."/>
            <person name="Moolhuijzen P."/>
            <person name="Goolsby J.A."/>
            <person name="Tidwell J."/>
            <person name="Bellgard S.E."/>
            <person name="Bellgard M.I."/>
        </authorList>
    </citation>
    <scope>NUCLEOTIDE SEQUENCE</scope>
    <source>
        <tissue evidence="1">Shoot tissue taken approximately 20 cm above the soil surface</tissue>
    </source>
</reference>
<proteinExistence type="predicted"/>
<dbReference type="AlphaFoldDB" id="A0A0A9C0J1"/>
<protein>
    <submittedName>
        <fullName evidence="1">Uncharacterized protein</fullName>
    </submittedName>
</protein>
<accession>A0A0A9C0J1</accession>
<name>A0A0A9C0J1_ARUDO</name>
<organism evidence="1">
    <name type="scientific">Arundo donax</name>
    <name type="common">Giant reed</name>
    <name type="synonym">Donax arundinaceus</name>
    <dbReference type="NCBI Taxonomy" id="35708"/>
    <lineage>
        <taxon>Eukaryota</taxon>
        <taxon>Viridiplantae</taxon>
        <taxon>Streptophyta</taxon>
        <taxon>Embryophyta</taxon>
        <taxon>Tracheophyta</taxon>
        <taxon>Spermatophyta</taxon>
        <taxon>Magnoliopsida</taxon>
        <taxon>Liliopsida</taxon>
        <taxon>Poales</taxon>
        <taxon>Poaceae</taxon>
        <taxon>PACMAD clade</taxon>
        <taxon>Arundinoideae</taxon>
        <taxon>Arundineae</taxon>
        <taxon>Arundo</taxon>
    </lineage>
</organism>
<dbReference type="EMBL" id="GBRH01228076">
    <property type="protein sequence ID" value="JAD69819.1"/>
    <property type="molecule type" value="Transcribed_RNA"/>
</dbReference>